<evidence type="ECO:0000256" key="8">
    <source>
        <dbReference type="SAM" id="MobiDB-lite"/>
    </source>
</evidence>
<keyword evidence="5" id="KW-0479">Metal-binding</keyword>
<dbReference type="GO" id="GO:0043137">
    <property type="term" value="P:DNA replication, removal of RNA primer"/>
    <property type="evidence" value="ECO:0007669"/>
    <property type="project" value="TreeGrafter"/>
</dbReference>
<dbReference type="GO" id="GO:0046872">
    <property type="term" value="F:metal ion binding"/>
    <property type="evidence" value="ECO:0007669"/>
    <property type="project" value="UniProtKB-KW"/>
</dbReference>
<dbReference type="InterPro" id="IPR002156">
    <property type="entry name" value="RNaseH_domain"/>
</dbReference>
<dbReference type="PROSITE" id="PS50879">
    <property type="entry name" value="RNASE_H_1"/>
    <property type="match status" value="1"/>
</dbReference>
<reference evidence="10 11" key="1">
    <citation type="submission" date="2023-03" db="EMBL/GenBank/DDBJ databases">
        <title>High-quality genome of Scylla paramamosain provides insights in environmental adaptation.</title>
        <authorList>
            <person name="Zhang L."/>
        </authorList>
    </citation>
    <scope>NUCLEOTIDE SEQUENCE [LARGE SCALE GENOMIC DNA]</scope>
    <source>
        <strain evidence="10">LZ_2023a</strain>
        <tissue evidence="10">Muscle</tissue>
    </source>
</reference>
<dbReference type="SUPFAM" id="SSF53098">
    <property type="entry name" value="Ribonuclease H-like"/>
    <property type="match status" value="1"/>
</dbReference>
<evidence type="ECO:0000256" key="2">
    <source>
        <dbReference type="ARBA" id="ARBA00005300"/>
    </source>
</evidence>
<dbReference type="Proteomes" id="UP001487740">
    <property type="component" value="Unassembled WGS sequence"/>
</dbReference>
<evidence type="ECO:0000256" key="6">
    <source>
        <dbReference type="ARBA" id="ARBA00022759"/>
    </source>
</evidence>
<dbReference type="InterPro" id="IPR036397">
    <property type="entry name" value="RNaseH_sf"/>
</dbReference>
<evidence type="ECO:0000256" key="7">
    <source>
        <dbReference type="ARBA" id="ARBA00022801"/>
    </source>
</evidence>
<dbReference type="PANTHER" id="PTHR10642:SF26">
    <property type="entry name" value="RIBONUCLEASE H1"/>
    <property type="match status" value="1"/>
</dbReference>
<feature type="region of interest" description="Disordered" evidence="8">
    <location>
        <begin position="1"/>
        <end position="64"/>
    </location>
</feature>
<organism evidence="10 11">
    <name type="scientific">Scylla paramamosain</name>
    <name type="common">Mud crab</name>
    <dbReference type="NCBI Taxonomy" id="85552"/>
    <lineage>
        <taxon>Eukaryota</taxon>
        <taxon>Metazoa</taxon>
        <taxon>Ecdysozoa</taxon>
        <taxon>Arthropoda</taxon>
        <taxon>Crustacea</taxon>
        <taxon>Multicrustacea</taxon>
        <taxon>Malacostraca</taxon>
        <taxon>Eumalacostraca</taxon>
        <taxon>Eucarida</taxon>
        <taxon>Decapoda</taxon>
        <taxon>Pleocyemata</taxon>
        <taxon>Brachyura</taxon>
        <taxon>Eubrachyura</taxon>
        <taxon>Portunoidea</taxon>
        <taxon>Portunidae</taxon>
        <taxon>Portuninae</taxon>
        <taxon>Scylla</taxon>
    </lineage>
</organism>
<dbReference type="InterPro" id="IPR012337">
    <property type="entry name" value="RNaseH-like_sf"/>
</dbReference>
<protein>
    <recommendedName>
        <fullName evidence="3">ribonuclease H</fullName>
        <ecNumber evidence="3">3.1.26.4</ecNumber>
    </recommendedName>
</protein>
<proteinExistence type="inferred from homology"/>
<dbReference type="PANTHER" id="PTHR10642">
    <property type="entry name" value="RIBONUCLEASE H1"/>
    <property type="match status" value="1"/>
</dbReference>
<sequence>MEHEKGRLAESQPSAARHVLAKLEEQRQPKTPSSNKPVDKDTADTAFTPRELQKALQPRPDTAAGADKITYSMIRKGATISPYKMEDLEKLQNEALRIMLGAPRWTKLVNMSRADLPLLAHRIHAMNTSLLAKTLSQTKYTTAARKVHQSLAHNEELFTKKTWAQKMAQGIKTLQMQTPLTARTTDAQHPDYQPPPPWQESDYHFSVTKLTASKRSLSADALAAQAQQALHAVNDRNMEVYFTDGSVDPNTHRAAAAFVHHTGTGIFRLPDHSSTLQTELAAIGKALEDALHKHKDILIHTDSLGAIQCLQQTHSGDNIRLITTIHANAQAIRRRNRNITINWIPSHTNITGNDLADTAAKDGLLLPTVTSHVVPSRAQVSSTAKKTCKQLCTQAVRSQIAEGSPSATWYGTATANTAPPDDTLTRRTRTRLHRLRLGYHCLAELNDTLPLTCEHCDTPSYTPLRHYIEDCPSTAPFLHRHAHDAPHILQQTDTNRLIQMVNAFRPPR</sequence>
<comment type="catalytic activity">
    <reaction evidence="1">
        <text>Endonucleolytic cleavage to 5'-phosphomonoester.</text>
        <dbReference type="EC" id="3.1.26.4"/>
    </reaction>
</comment>
<dbReference type="EC" id="3.1.26.4" evidence="3"/>
<evidence type="ECO:0000259" key="9">
    <source>
        <dbReference type="PROSITE" id="PS50879"/>
    </source>
</evidence>
<dbReference type="GO" id="GO:0004523">
    <property type="term" value="F:RNA-DNA hybrid ribonuclease activity"/>
    <property type="evidence" value="ECO:0007669"/>
    <property type="project" value="UniProtKB-EC"/>
</dbReference>
<comment type="similarity">
    <text evidence="2">Belongs to the RNase H family.</text>
</comment>
<keyword evidence="7" id="KW-0378">Hydrolase</keyword>
<evidence type="ECO:0000256" key="4">
    <source>
        <dbReference type="ARBA" id="ARBA00022722"/>
    </source>
</evidence>
<dbReference type="Gene3D" id="3.30.420.10">
    <property type="entry name" value="Ribonuclease H-like superfamily/Ribonuclease H"/>
    <property type="match status" value="1"/>
</dbReference>
<comment type="caution">
    <text evidence="10">The sequence shown here is derived from an EMBL/GenBank/DDBJ whole genome shotgun (WGS) entry which is preliminary data.</text>
</comment>
<keyword evidence="4" id="KW-0540">Nuclease</keyword>
<evidence type="ECO:0000256" key="1">
    <source>
        <dbReference type="ARBA" id="ARBA00000077"/>
    </source>
</evidence>
<dbReference type="InterPro" id="IPR050092">
    <property type="entry name" value="RNase_H"/>
</dbReference>
<name>A0AAW0SHN9_SCYPA</name>
<evidence type="ECO:0000313" key="11">
    <source>
        <dbReference type="Proteomes" id="UP001487740"/>
    </source>
</evidence>
<evidence type="ECO:0000256" key="3">
    <source>
        <dbReference type="ARBA" id="ARBA00012180"/>
    </source>
</evidence>
<keyword evidence="11" id="KW-1185">Reference proteome</keyword>
<keyword evidence="6" id="KW-0255">Endonuclease</keyword>
<feature type="domain" description="RNase H type-1" evidence="9">
    <location>
        <begin position="235"/>
        <end position="365"/>
    </location>
</feature>
<dbReference type="CDD" id="cd09276">
    <property type="entry name" value="Rnase_HI_RT_non_LTR"/>
    <property type="match status" value="1"/>
</dbReference>
<dbReference type="GO" id="GO:0003676">
    <property type="term" value="F:nucleic acid binding"/>
    <property type="evidence" value="ECO:0007669"/>
    <property type="project" value="InterPro"/>
</dbReference>
<evidence type="ECO:0000313" key="10">
    <source>
        <dbReference type="EMBL" id="KAK8374534.1"/>
    </source>
</evidence>
<dbReference type="EMBL" id="JARAKH010000326">
    <property type="protein sequence ID" value="KAK8374534.1"/>
    <property type="molecule type" value="Genomic_DNA"/>
</dbReference>
<evidence type="ECO:0000256" key="5">
    <source>
        <dbReference type="ARBA" id="ARBA00022723"/>
    </source>
</evidence>
<gene>
    <name evidence="10" type="ORF">O3P69_018377</name>
</gene>
<dbReference type="Pfam" id="PF00075">
    <property type="entry name" value="RNase_H"/>
    <property type="match status" value="1"/>
</dbReference>
<accession>A0AAW0SHN9</accession>
<dbReference type="AlphaFoldDB" id="A0AAW0SHN9"/>